<proteinExistence type="predicted"/>
<protein>
    <submittedName>
        <fullName evidence="1">Uncharacterized protein</fullName>
    </submittedName>
</protein>
<name>A0ACC0ZXT2_9ROSI</name>
<reference evidence="2" key="1">
    <citation type="journal article" date="2023" name="G3 (Bethesda)">
        <title>Genome assembly and association tests identify interacting loci associated with vigor, precocity, and sex in interspecific pistachio rootstocks.</title>
        <authorList>
            <person name="Palmer W."/>
            <person name="Jacygrad E."/>
            <person name="Sagayaradj S."/>
            <person name="Cavanaugh K."/>
            <person name="Han R."/>
            <person name="Bertier L."/>
            <person name="Beede B."/>
            <person name="Kafkas S."/>
            <person name="Golino D."/>
            <person name="Preece J."/>
            <person name="Michelmore R."/>
        </authorList>
    </citation>
    <scope>NUCLEOTIDE SEQUENCE [LARGE SCALE GENOMIC DNA]</scope>
</reference>
<sequence>MKTTMYCMAVNVIAFVYSGFRGYDLIYQLTSGERKVRQPLCHYLDFYLDQVCQRRNDILLQAAIMVLMISVKLNSSFDEHGGEMQVAQDAPLKPSMDIFAVCQRRNDILLQAAIMVLMISVKVRLSAAIHSLRRRHN</sequence>
<comment type="caution">
    <text evidence="1">The sequence shown here is derived from an EMBL/GenBank/DDBJ whole genome shotgun (WGS) entry which is preliminary data.</text>
</comment>
<dbReference type="EMBL" id="CM047909">
    <property type="protein sequence ID" value="KAJ0080030.1"/>
    <property type="molecule type" value="Genomic_DNA"/>
</dbReference>
<keyword evidence="2" id="KW-1185">Reference proteome</keyword>
<organism evidence="1 2">
    <name type="scientific">Pistacia atlantica</name>
    <dbReference type="NCBI Taxonomy" id="434234"/>
    <lineage>
        <taxon>Eukaryota</taxon>
        <taxon>Viridiplantae</taxon>
        <taxon>Streptophyta</taxon>
        <taxon>Embryophyta</taxon>
        <taxon>Tracheophyta</taxon>
        <taxon>Spermatophyta</taxon>
        <taxon>Magnoliopsida</taxon>
        <taxon>eudicotyledons</taxon>
        <taxon>Gunneridae</taxon>
        <taxon>Pentapetalae</taxon>
        <taxon>rosids</taxon>
        <taxon>malvids</taxon>
        <taxon>Sapindales</taxon>
        <taxon>Anacardiaceae</taxon>
        <taxon>Pistacia</taxon>
    </lineage>
</organism>
<dbReference type="Proteomes" id="UP001164250">
    <property type="component" value="Chromosome 13"/>
</dbReference>
<evidence type="ECO:0000313" key="2">
    <source>
        <dbReference type="Proteomes" id="UP001164250"/>
    </source>
</evidence>
<accession>A0ACC0ZXT2</accession>
<gene>
    <name evidence="1" type="ORF">Patl1_24398</name>
</gene>
<evidence type="ECO:0000313" key="1">
    <source>
        <dbReference type="EMBL" id="KAJ0080030.1"/>
    </source>
</evidence>